<dbReference type="Proteomes" id="UP000322139">
    <property type="component" value="Unassembled WGS sequence"/>
</dbReference>
<organism evidence="1 2">
    <name type="scientific">Bacillus infantis</name>
    <dbReference type="NCBI Taxonomy" id="324767"/>
    <lineage>
        <taxon>Bacteria</taxon>
        <taxon>Bacillati</taxon>
        <taxon>Bacillota</taxon>
        <taxon>Bacilli</taxon>
        <taxon>Bacillales</taxon>
        <taxon>Bacillaceae</taxon>
        <taxon>Bacillus</taxon>
    </lineage>
</organism>
<dbReference type="Gene3D" id="1.10.8.200">
    <property type="entry name" value="Replisome organizer (g39p helicase loader/inhibitor protein)"/>
    <property type="match status" value="1"/>
</dbReference>
<dbReference type="AlphaFoldDB" id="A0A5D4RN65"/>
<comment type="caution">
    <text evidence="1">The sequence shown here is derived from an EMBL/GenBank/DDBJ whole genome shotgun (WGS) entry which is preliminary data.</text>
</comment>
<proteinExistence type="predicted"/>
<evidence type="ECO:0000313" key="2">
    <source>
        <dbReference type="Proteomes" id="UP000322139"/>
    </source>
</evidence>
<evidence type="ECO:0000313" key="1">
    <source>
        <dbReference type="EMBL" id="TYS51198.1"/>
    </source>
</evidence>
<dbReference type="RefSeq" id="WP_148973574.1">
    <property type="nucleotide sequence ID" value="NZ_VTER01000002.1"/>
</dbReference>
<reference evidence="1 2" key="1">
    <citation type="submission" date="2019-08" db="EMBL/GenBank/DDBJ databases">
        <title>Bacillus genomes from the desert of Cuatro Cienegas, Coahuila.</title>
        <authorList>
            <person name="Olmedo-Alvarez G."/>
        </authorList>
    </citation>
    <scope>NUCLEOTIDE SEQUENCE [LARGE SCALE GENOMIC DNA]</scope>
    <source>
        <strain evidence="1 2">CH446_14T</strain>
    </source>
</reference>
<gene>
    <name evidence="1" type="ORF">FZD51_03940</name>
</gene>
<accession>A0A5D4RN65</accession>
<sequence length="102" mass="12446">MTLEEFNRVIKEIHLAFPGKRMDLDTLEIWHRHLSECRYPAVKQRLDAYIRQNSYRPALAHLYVRDETETTVLDMMKEWEREGEKKIGDGRYRDKLRPPWEE</sequence>
<name>A0A5D4RN65_9BACI</name>
<protein>
    <recommendedName>
        <fullName evidence="3">Replicative helicase inhibitor G39P N-terminal domain-containing protein</fullName>
    </recommendedName>
</protein>
<dbReference type="EMBL" id="VTER01000002">
    <property type="protein sequence ID" value="TYS51198.1"/>
    <property type="molecule type" value="Genomic_DNA"/>
</dbReference>
<evidence type="ECO:0008006" key="3">
    <source>
        <dbReference type="Google" id="ProtNLM"/>
    </source>
</evidence>